<dbReference type="FunFam" id="3.30.470.20:FF:000031">
    <property type="entry name" value="Phosphoribosylamine--glycine ligase"/>
    <property type="match status" value="1"/>
</dbReference>
<dbReference type="GO" id="GO:0046872">
    <property type="term" value="F:metal ion binding"/>
    <property type="evidence" value="ECO:0007669"/>
    <property type="project" value="InterPro"/>
</dbReference>
<dbReference type="SUPFAM" id="SSF52440">
    <property type="entry name" value="PreATP-grasp domain"/>
    <property type="match status" value="1"/>
</dbReference>
<dbReference type="InterPro" id="IPR020561">
    <property type="entry name" value="PRibGlycinamid_synth_ATP-grasp"/>
</dbReference>
<dbReference type="EMBL" id="BJWL01000006">
    <property type="protein sequence ID" value="GFY88578.1"/>
    <property type="molecule type" value="Genomic_DNA"/>
</dbReference>
<proteinExistence type="inferred from homology"/>
<evidence type="ECO:0000256" key="10">
    <source>
        <dbReference type="ARBA" id="ARBA00047843"/>
    </source>
</evidence>
<dbReference type="NCBIfam" id="TIGR00877">
    <property type="entry name" value="purD"/>
    <property type="match status" value="1"/>
</dbReference>
<keyword evidence="5" id="KW-0658">Purine biosynthesis</keyword>
<dbReference type="InterPro" id="IPR013815">
    <property type="entry name" value="ATP_grasp_subdomain_1"/>
</dbReference>
<dbReference type="InterPro" id="IPR037123">
    <property type="entry name" value="PRibGlycinamide_synth_C_sf"/>
</dbReference>
<keyword evidence="4 11" id="KW-0547">Nucleotide-binding</keyword>
<name>A0A7J0EQ23_9ERIC</name>
<accession>A0A7J0EQ23</accession>
<keyword evidence="6 11" id="KW-0067">ATP-binding</keyword>
<dbReference type="PROSITE" id="PS50975">
    <property type="entry name" value="ATP_GRASP"/>
    <property type="match status" value="1"/>
</dbReference>
<dbReference type="GO" id="GO:0004637">
    <property type="term" value="F:phosphoribosylamine-glycine ligase activity"/>
    <property type="evidence" value="ECO:0007669"/>
    <property type="project" value="UniProtKB-EC"/>
</dbReference>
<comment type="catalytic activity">
    <reaction evidence="10">
        <text>5-phospho-beta-D-ribosylamine + glycine + ATP = N(1)-(5-phospho-beta-D-ribosyl)glycinamide + ADP + phosphate + H(+)</text>
        <dbReference type="Rhea" id="RHEA:17453"/>
        <dbReference type="ChEBI" id="CHEBI:15378"/>
        <dbReference type="ChEBI" id="CHEBI:30616"/>
        <dbReference type="ChEBI" id="CHEBI:43474"/>
        <dbReference type="ChEBI" id="CHEBI:57305"/>
        <dbReference type="ChEBI" id="CHEBI:58681"/>
        <dbReference type="ChEBI" id="CHEBI:143788"/>
        <dbReference type="ChEBI" id="CHEBI:456216"/>
        <dbReference type="EC" id="6.3.4.13"/>
    </reaction>
</comment>
<evidence type="ECO:0000259" key="12">
    <source>
        <dbReference type="PROSITE" id="PS50975"/>
    </source>
</evidence>
<dbReference type="InterPro" id="IPR000115">
    <property type="entry name" value="PRibGlycinamide_synth"/>
</dbReference>
<dbReference type="InterPro" id="IPR020560">
    <property type="entry name" value="PRibGlycinamide_synth_C-dom"/>
</dbReference>
<evidence type="ECO:0000313" key="13">
    <source>
        <dbReference type="EMBL" id="GFY88578.1"/>
    </source>
</evidence>
<evidence type="ECO:0000256" key="4">
    <source>
        <dbReference type="ARBA" id="ARBA00022741"/>
    </source>
</evidence>
<protein>
    <recommendedName>
        <fullName evidence="2">phosphoribosylamine--glycine ligase</fullName>
        <ecNumber evidence="2">6.3.4.13</ecNumber>
    </recommendedName>
    <alternativeName>
        <fullName evidence="8">Glycinamide ribonucleotide synthetase</fullName>
    </alternativeName>
    <alternativeName>
        <fullName evidence="9">Phosphoribosylglycinamide synthetase</fullName>
    </alternativeName>
</protein>
<dbReference type="GO" id="GO:0009113">
    <property type="term" value="P:purine nucleobase biosynthetic process"/>
    <property type="evidence" value="ECO:0007669"/>
    <property type="project" value="InterPro"/>
</dbReference>
<evidence type="ECO:0000313" key="14">
    <source>
        <dbReference type="Proteomes" id="UP000585474"/>
    </source>
</evidence>
<dbReference type="PANTHER" id="PTHR43472:SF1">
    <property type="entry name" value="PHOSPHORIBOSYLAMINE--GLYCINE LIGASE, CHLOROPLASTIC"/>
    <property type="match status" value="1"/>
</dbReference>
<dbReference type="Proteomes" id="UP000585474">
    <property type="component" value="Unassembled WGS sequence"/>
</dbReference>
<dbReference type="SUPFAM" id="SSF51246">
    <property type="entry name" value="Rudiment single hybrid motif"/>
    <property type="match status" value="1"/>
</dbReference>
<dbReference type="PROSITE" id="PS00184">
    <property type="entry name" value="GARS"/>
    <property type="match status" value="1"/>
</dbReference>
<evidence type="ECO:0000256" key="11">
    <source>
        <dbReference type="PROSITE-ProRule" id="PRU00409"/>
    </source>
</evidence>
<dbReference type="GO" id="GO:0005524">
    <property type="term" value="F:ATP binding"/>
    <property type="evidence" value="ECO:0007669"/>
    <property type="project" value="UniProtKB-UniRule"/>
</dbReference>
<dbReference type="FunFam" id="3.90.600.10:FF:000001">
    <property type="entry name" value="Trifunctional purine biosynthetic protein adenosine-3"/>
    <property type="match status" value="1"/>
</dbReference>
<dbReference type="SMART" id="SM01210">
    <property type="entry name" value="GARS_C"/>
    <property type="match status" value="1"/>
</dbReference>
<dbReference type="InterPro" id="IPR011054">
    <property type="entry name" value="Rudment_hybrid_motif"/>
</dbReference>
<evidence type="ECO:0000256" key="7">
    <source>
        <dbReference type="ARBA" id="ARBA00038345"/>
    </source>
</evidence>
<dbReference type="Gene3D" id="3.40.50.20">
    <property type="match status" value="1"/>
</dbReference>
<dbReference type="EC" id="6.3.4.13" evidence="2"/>
<comment type="similarity">
    <text evidence="7">Belongs to the GARS family.</text>
</comment>
<dbReference type="SMART" id="SM01209">
    <property type="entry name" value="GARS_A"/>
    <property type="match status" value="1"/>
</dbReference>
<dbReference type="SUPFAM" id="SSF56059">
    <property type="entry name" value="Glutathione synthetase ATP-binding domain-like"/>
    <property type="match status" value="1"/>
</dbReference>
<dbReference type="Pfam" id="PF02843">
    <property type="entry name" value="GARS_C"/>
    <property type="match status" value="1"/>
</dbReference>
<feature type="domain" description="ATP-grasp" evidence="12">
    <location>
        <begin position="196"/>
        <end position="410"/>
    </location>
</feature>
<evidence type="ECO:0000256" key="1">
    <source>
        <dbReference type="ARBA" id="ARBA00005174"/>
    </source>
</evidence>
<evidence type="ECO:0000256" key="2">
    <source>
        <dbReference type="ARBA" id="ARBA00013255"/>
    </source>
</evidence>
<dbReference type="InterPro" id="IPR020562">
    <property type="entry name" value="PRibGlycinamide_synth_N"/>
</dbReference>
<dbReference type="Gene3D" id="3.30.1490.20">
    <property type="entry name" value="ATP-grasp fold, A domain"/>
    <property type="match status" value="1"/>
</dbReference>
<dbReference type="Gene3D" id="3.30.470.20">
    <property type="entry name" value="ATP-grasp fold, B domain"/>
    <property type="match status" value="1"/>
</dbReference>
<keyword evidence="3" id="KW-0436">Ligase</keyword>
<dbReference type="AlphaFoldDB" id="A0A7J0EQ23"/>
<dbReference type="Pfam" id="PF01071">
    <property type="entry name" value="GARS_A"/>
    <property type="match status" value="1"/>
</dbReference>
<dbReference type="InterPro" id="IPR020559">
    <property type="entry name" value="PRibGlycinamide_synth_CS"/>
</dbReference>
<evidence type="ECO:0000256" key="9">
    <source>
        <dbReference type="ARBA" id="ARBA00042864"/>
    </source>
</evidence>
<evidence type="ECO:0000256" key="8">
    <source>
        <dbReference type="ARBA" id="ARBA00042242"/>
    </source>
</evidence>
<dbReference type="HAMAP" id="MF_00138">
    <property type="entry name" value="GARS"/>
    <property type="match status" value="1"/>
</dbReference>
<comment type="caution">
    <text evidence="13">The sequence shown here is derived from an EMBL/GenBank/DDBJ whole genome shotgun (WGS) entry which is preliminary data.</text>
</comment>
<sequence>MACISSNFGTSLRIFYGHHRHLSRPLASIHSRCVFRNSSSFFHVSPLHSNPVHHYGHRDCCLFNGYRSFSVAFNSLSSDTGLTEEKVAVLVIGGGGREHAICYALKKSPSCDSVFCAPGNAGISSAGDATCISDLNIFDSSAVISFCQKWGIGLVVVGPEAPLVAGLANDLVKAGIPTFGPSSEAAALEGSKNFMKNLCDKYGIPTAKVLTLGKRDDYNLMATSDLIHVLPAVIMAALSNFYGFICGKEVYKGEHGAPIVIKADGLAAGKGVIVAMTLEEAYEAGEEASFFALVDGENAIPLESAQDHKRVGDGDTGPNTGGMGAYSPAPILTKELELLVMESIILPTVKGMSEEGCKFVGVLYAGLMIEKKSGLPKLIEYNVRFGDPECQVLMVRLESDLAQVLLAACKGELTGVSLNWSSDSAMVVVMASNGYPGSYEKGTVIQNLEEAEDVAPSIKIFHAGTALDSNGNFIATGGRVLGVTAKGRDLQEARDRAYQAVAEINWQGGFYRQDIGWRALPQKKPSPKA</sequence>
<dbReference type="Gene3D" id="3.90.600.10">
    <property type="entry name" value="Phosphoribosylglycinamide synthetase, C-terminal domain"/>
    <property type="match status" value="1"/>
</dbReference>
<evidence type="ECO:0000256" key="5">
    <source>
        <dbReference type="ARBA" id="ARBA00022755"/>
    </source>
</evidence>
<organism evidence="13 14">
    <name type="scientific">Actinidia rufa</name>
    <dbReference type="NCBI Taxonomy" id="165716"/>
    <lineage>
        <taxon>Eukaryota</taxon>
        <taxon>Viridiplantae</taxon>
        <taxon>Streptophyta</taxon>
        <taxon>Embryophyta</taxon>
        <taxon>Tracheophyta</taxon>
        <taxon>Spermatophyta</taxon>
        <taxon>Magnoliopsida</taxon>
        <taxon>eudicotyledons</taxon>
        <taxon>Gunneridae</taxon>
        <taxon>Pentapetalae</taxon>
        <taxon>asterids</taxon>
        <taxon>Ericales</taxon>
        <taxon>Actinidiaceae</taxon>
        <taxon>Actinidia</taxon>
    </lineage>
</organism>
<dbReference type="Pfam" id="PF02844">
    <property type="entry name" value="GARS_N"/>
    <property type="match status" value="1"/>
</dbReference>
<comment type="pathway">
    <text evidence="1">Purine metabolism; IMP biosynthesis via de novo pathway; N(1)-(5-phospho-D-ribosyl)glycinamide from 5-phospho-alpha-D-ribose 1-diphosphate: step 2/2.</text>
</comment>
<dbReference type="OrthoDB" id="2018833at2759"/>
<evidence type="ECO:0000256" key="6">
    <source>
        <dbReference type="ARBA" id="ARBA00022840"/>
    </source>
</evidence>
<keyword evidence="14" id="KW-1185">Reference proteome</keyword>
<dbReference type="InterPro" id="IPR011761">
    <property type="entry name" value="ATP-grasp"/>
</dbReference>
<dbReference type="PANTHER" id="PTHR43472">
    <property type="entry name" value="PHOSPHORIBOSYLAMINE--GLYCINE LIGASE"/>
    <property type="match status" value="1"/>
</dbReference>
<evidence type="ECO:0000256" key="3">
    <source>
        <dbReference type="ARBA" id="ARBA00022598"/>
    </source>
</evidence>
<dbReference type="GO" id="GO:0006189">
    <property type="term" value="P:'de novo' IMP biosynthetic process"/>
    <property type="evidence" value="ECO:0007669"/>
    <property type="project" value="UniProtKB-UniPathway"/>
</dbReference>
<dbReference type="InterPro" id="IPR016185">
    <property type="entry name" value="PreATP-grasp_dom_sf"/>
</dbReference>
<dbReference type="UniPathway" id="UPA00074">
    <property type="reaction ID" value="UER00125"/>
</dbReference>
<gene>
    <name evidence="13" type="ORF">Acr_06g0005180</name>
</gene>
<reference evidence="13 14" key="1">
    <citation type="submission" date="2019-07" db="EMBL/GenBank/DDBJ databases">
        <title>De Novo Assembly of kiwifruit Actinidia rufa.</title>
        <authorList>
            <person name="Sugita-Konishi S."/>
            <person name="Sato K."/>
            <person name="Mori E."/>
            <person name="Abe Y."/>
            <person name="Kisaki G."/>
            <person name="Hamano K."/>
            <person name="Suezawa K."/>
            <person name="Otani M."/>
            <person name="Fukuda T."/>
            <person name="Manabe T."/>
            <person name="Gomi K."/>
            <person name="Tabuchi M."/>
            <person name="Akimitsu K."/>
            <person name="Kataoka I."/>
        </authorList>
    </citation>
    <scope>NUCLEOTIDE SEQUENCE [LARGE SCALE GENOMIC DNA]</scope>
    <source>
        <strain evidence="14">cv. Fuchu</strain>
    </source>
</reference>